<dbReference type="RefSeq" id="WP_169364884.1">
    <property type="nucleotide sequence ID" value="NZ_JAAVJL010000002.1"/>
</dbReference>
<evidence type="ECO:0000313" key="4">
    <source>
        <dbReference type="Proteomes" id="UP000738376"/>
    </source>
</evidence>
<dbReference type="PANTHER" id="PTHR10098">
    <property type="entry name" value="RAPSYN-RELATED"/>
    <property type="match status" value="1"/>
</dbReference>
<accession>A0ABX1LUR9</accession>
<reference evidence="3 4" key="1">
    <citation type="submission" date="2020-03" db="EMBL/GenBank/DDBJ databases">
        <title>Draft Genome Sequence of 2-Methylisoborneol Producing Pseudanabaena yagii Strain GIHE-NHR1 Isolated from North Han River in South Korea.</title>
        <authorList>
            <person name="Jeong J."/>
        </authorList>
    </citation>
    <scope>NUCLEOTIDE SEQUENCE [LARGE SCALE GENOMIC DNA]</scope>
    <source>
        <strain evidence="3 4">GIHE-NHR1</strain>
    </source>
</reference>
<dbReference type="InterPro" id="IPR019734">
    <property type="entry name" value="TPR_rpt"/>
</dbReference>
<dbReference type="InterPro" id="IPR024983">
    <property type="entry name" value="CHAT_dom"/>
</dbReference>
<keyword evidence="1" id="KW-0812">Transmembrane</keyword>
<dbReference type="Pfam" id="PF12770">
    <property type="entry name" value="CHAT"/>
    <property type="match status" value="1"/>
</dbReference>
<feature type="transmembrane region" description="Helical" evidence="1">
    <location>
        <begin position="30"/>
        <end position="50"/>
    </location>
</feature>
<dbReference type="SMART" id="SM00028">
    <property type="entry name" value="TPR"/>
    <property type="match status" value="6"/>
</dbReference>
<evidence type="ECO:0000256" key="1">
    <source>
        <dbReference type="SAM" id="Phobius"/>
    </source>
</evidence>
<dbReference type="Pfam" id="PF13181">
    <property type="entry name" value="TPR_8"/>
    <property type="match status" value="1"/>
</dbReference>
<comment type="caution">
    <text evidence="3">The sequence shown here is derived from an EMBL/GenBank/DDBJ whole genome shotgun (WGS) entry which is preliminary data.</text>
</comment>
<evidence type="ECO:0000259" key="2">
    <source>
        <dbReference type="Pfam" id="PF12770"/>
    </source>
</evidence>
<dbReference type="Proteomes" id="UP000738376">
    <property type="component" value="Unassembled WGS sequence"/>
</dbReference>
<proteinExistence type="predicted"/>
<gene>
    <name evidence="3" type="ORF">HC246_18285</name>
</gene>
<organism evidence="3 4">
    <name type="scientific">Pseudanabaena yagii GIHE-NHR1</name>
    <dbReference type="NCBI Taxonomy" id="2722753"/>
    <lineage>
        <taxon>Bacteria</taxon>
        <taxon>Bacillati</taxon>
        <taxon>Cyanobacteriota</taxon>
        <taxon>Cyanophyceae</taxon>
        <taxon>Pseudanabaenales</taxon>
        <taxon>Pseudanabaenaceae</taxon>
        <taxon>Pseudanabaena</taxon>
        <taxon>Pseudanabaena yagii</taxon>
    </lineage>
</organism>
<dbReference type="InterPro" id="IPR011990">
    <property type="entry name" value="TPR-like_helical_dom_sf"/>
</dbReference>
<feature type="domain" description="CHAT" evidence="2">
    <location>
        <begin position="621"/>
        <end position="890"/>
    </location>
</feature>
<protein>
    <submittedName>
        <fullName evidence="3">CHAT domain-containing protein</fullName>
    </submittedName>
</protein>
<sequence>MEQQIRICFKSIVKIFATTQKNRIQPSKSIILFFIFTIALCLQPAIANSLNPPQKPISTNASGNIANTNLFDRGKALYTTGKFREAIQVWEQAVQFYQQKNDDLALATTLSSLSLAYQGLGQWQLAESSVNRALQVAQSITPQTEASQKEIARALDAKGSFWLAVGNPENAIDVWREAAILHIKFGDVANQIRNTLNQEQALKIQGFYRRSLQMLEDLLPTLQTQPDSLLKAISLSHYGEMLSMTGSNSLARQTLEQSLQILQRLPNTADIERSEQESIVLINLGNLDRADDNASSAIDFYNRSIEVAIQPTTKLQGKLNLLSLQIESSKLESALELRSQINPIVANLPASYSGIRARINYAESILKLTKLATPTDQLALRNDAAQVLAEAVKQAQSINSQSLLAYSLGSLGNVYEQSQQLTDAIDLTQQAIAIAQSINAPDISYRWQWQLGRLLKAKGDRKSAIASYTEAIRNLRQLRSDLAFINSNVQFSFRESVEPVYRQLVSLLLQPDDANQQTNDDKQKNLIKAQAAIESLQLAELVNFFRSDCLNAAQVDINQLDRTAAVIYPILLEDRLEVIISLPQQPLSHYATVITPQKIDSIVTNLRNDLRDTSSQDYLEHAQMLYDLLIRPTEKALEQSQVKTIVFVLDGSLRNVPMAVLNDGKQFLVEKYSIALTPGLQLVDPKPIARQKIAALTGGLTEAKQGFSALPSVNKELQEVKNQIPSSTVLIDANFTKKNLEKALVEYPAPIIHLATHGNFSSQAENTFLLTYDGKLNIETLTQLLLAKNRFNTEPVELLILSACQTAVGDKRAALGMAGMAVRAGARSTIASLWSVDDEATSLFMISLYKSLSTAQTTKSESLREAQLSLLKDNKHTHPYFWAPFVLLGNWL</sequence>
<dbReference type="Gene3D" id="1.25.40.10">
    <property type="entry name" value="Tetratricopeptide repeat domain"/>
    <property type="match status" value="3"/>
</dbReference>
<keyword evidence="1" id="KW-0472">Membrane</keyword>
<keyword evidence="4" id="KW-1185">Reference proteome</keyword>
<name>A0ABX1LUR9_9CYAN</name>
<keyword evidence="1" id="KW-1133">Transmembrane helix</keyword>
<dbReference type="EMBL" id="JAAVJL010000002">
    <property type="protein sequence ID" value="NMF59915.1"/>
    <property type="molecule type" value="Genomic_DNA"/>
</dbReference>
<dbReference type="SUPFAM" id="SSF48452">
    <property type="entry name" value="TPR-like"/>
    <property type="match status" value="2"/>
</dbReference>
<evidence type="ECO:0000313" key="3">
    <source>
        <dbReference type="EMBL" id="NMF59915.1"/>
    </source>
</evidence>
<dbReference type="Pfam" id="PF13424">
    <property type="entry name" value="TPR_12"/>
    <property type="match status" value="1"/>
</dbReference>